<dbReference type="PANTHER" id="PTHR31801">
    <property type="entry name" value="ALTERED INHERITANCE OF MITOCHONDRIA PROTEIN 24, MITOCHONDRIAL"/>
    <property type="match status" value="1"/>
</dbReference>
<organism evidence="2">
    <name type="scientific">Rhizophora mucronata</name>
    <name type="common">Asiatic mangrove</name>
    <dbReference type="NCBI Taxonomy" id="61149"/>
    <lineage>
        <taxon>Eukaryota</taxon>
        <taxon>Viridiplantae</taxon>
        <taxon>Streptophyta</taxon>
        <taxon>Embryophyta</taxon>
        <taxon>Tracheophyta</taxon>
        <taxon>Spermatophyta</taxon>
        <taxon>Magnoliopsida</taxon>
        <taxon>eudicotyledons</taxon>
        <taxon>Gunneridae</taxon>
        <taxon>Pentapetalae</taxon>
        <taxon>rosids</taxon>
        <taxon>fabids</taxon>
        <taxon>Malpighiales</taxon>
        <taxon>Rhizophoraceae</taxon>
        <taxon>Rhizophora</taxon>
    </lineage>
</organism>
<keyword evidence="1" id="KW-0472">Membrane</keyword>
<evidence type="ECO:0000313" key="2">
    <source>
        <dbReference type="EMBL" id="MBX65135.1"/>
    </source>
</evidence>
<proteinExistence type="predicted"/>
<accession>A0A2P2QDW7</accession>
<dbReference type="EMBL" id="GGEC01084651">
    <property type="protein sequence ID" value="MBX65135.1"/>
    <property type="molecule type" value="Transcribed_RNA"/>
</dbReference>
<dbReference type="PANTHER" id="PTHR31801:SF1">
    <property type="entry name" value="SPHINGOMYELIN PHOSPHODIESTERASE"/>
    <property type="match status" value="1"/>
</dbReference>
<keyword evidence="1" id="KW-0812">Transmembrane</keyword>
<feature type="transmembrane region" description="Helical" evidence="1">
    <location>
        <begin position="61"/>
        <end position="82"/>
    </location>
</feature>
<evidence type="ECO:0000256" key="1">
    <source>
        <dbReference type="SAM" id="Phobius"/>
    </source>
</evidence>
<reference evidence="2" key="1">
    <citation type="submission" date="2018-02" db="EMBL/GenBank/DDBJ databases">
        <title>Rhizophora mucronata_Transcriptome.</title>
        <authorList>
            <person name="Meera S.P."/>
            <person name="Sreeshan A."/>
            <person name="Augustine A."/>
        </authorList>
    </citation>
    <scope>NUCLEOTIDE SEQUENCE</scope>
    <source>
        <tissue evidence="2">Leaf</tissue>
    </source>
</reference>
<protein>
    <submittedName>
        <fullName evidence="2">Uncharacterized protein</fullName>
    </submittedName>
</protein>
<dbReference type="AlphaFoldDB" id="A0A2P2QDW7"/>
<name>A0A2P2QDW7_RHIMU</name>
<keyword evidence="1" id="KW-1133">Transmembrane helix</keyword>
<feature type="transmembrane region" description="Helical" evidence="1">
    <location>
        <begin position="24"/>
        <end position="41"/>
    </location>
</feature>
<sequence length="84" mass="9576">MGPKCSYVEPPIDVEREPAETAKMALYAIGSWFSMLGATMIELMRKHGLRINLRMLASKKVMMVLFVCALFSILKKVFGLFYRV</sequence>